<dbReference type="OrthoDB" id="2330127at2"/>
<dbReference type="Gene3D" id="3.10.20.320">
    <property type="entry name" value="Putative peptidoglycan bound protein (lpxtg motif)"/>
    <property type="match status" value="1"/>
</dbReference>
<keyword evidence="3" id="KW-0732">Signal</keyword>
<feature type="transmembrane region" description="Helical" evidence="2">
    <location>
        <begin position="334"/>
        <end position="355"/>
    </location>
</feature>
<organism evidence="4 5">
    <name type="scientific">Paucilactobacillus vaccinostercus DSM 20634</name>
    <dbReference type="NCBI Taxonomy" id="1423813"/>
    <lineage>
        <taxon>Bacteria</taxon>
        <taxon>Bacillati</taxon>
        <taxon>Bacillota</taxon>
        <taxon>Bacilli</taxon>
        <taxon>Lactobacillales</taxon>
        <taxon>Lactobacillaceae</taxon>
        <taxon>Paucilactobacillus</taxon>
    </lineage>
</organism>
<name>A0A0R2ABN7_9LACO</name>
<keyword evidence="2" id="KW-0812">Transmembrane</keyword>
<keyword evidence="2" id="KW-0472">Membrane</keyword>
<evidence type="ECO:0000256" key="3">
    <source>
        <dbReference type="SAM" id="SignalP"/>
    </source>
</evidence>
<feature type="compositionally biased region" description="Polar residues" evidence="1">
    <location>
        <begin position="256"/>
        <end position="265"/>
    </location>
</feature>
<protein>
    <recommendedName>
        <fullName evidence="6">Gram-positive cocci surface proteins LPxTG domain-containing protein</fullName>
    </recommendedName>
</protein>
<dbReference type="RefSeq" id="WP_057780459.1">
    <property type="nucleotide sequence ID" value="NZ_AYYY01000063.1"/>
</dbReference>
<keyword evidence="2" id="KW-1133">Transmembrane helix</keyword>
<feature type="region of interest" description="Disordered" evidence="1">
    <location>
        <begin position="256"/>
        <end position="305"/>
    </location>
</feature>
<evidence type="ECO:0000256" key="1">
    <source>
        <dbReference type="SAM" id="MobiDB-lite"/>
    </source>
</evidence>
<feature type="chain" id="PRO_5006414816" description="Gram-positive cocci surface proteins LPxTG domain-containing protein" evidence="3">
    <location>
        <begin position="28"/>
        <end position="359"/>
    </location>
</feature>
<gene>
    <name evidence="4" type="ORF">FC26_GL000507</name>
</gene>
<keyword evidence="5" id="KW-1185">Reference proteome</keyword>
<evidence type="ECO:0000256" key="2">
    <source>
        <dbReference type="SAM" id="Phobius"/>
    </source>
</evidence>
<evidence type="ECO:0008006" key="6">
    <source>
        <dbReference type="Google" id="ProtNLM"/>
    </source>
</evidence>
<dbReference type="Proteomes" id="UP000051733">
    <property type="component" value="Unassembled WGS sequence"/>
</dbReference>
<feature type="region of interest" description="Disordered" evidence="1">
    <location>
        <begin position="57"/>
        <end position="110"/>
    </location>
</feature>
<dbReference type="AlphaFoldDB" id="A0A0R2ABN7"/>
<dbReference type="PROSITE" id="PS51257">
    <property type="entry name" value="PROKAR_LIPOPROTEIN"/>
    <property type="match status" value="1"/>
</dbReference>
<evidence type="ECO:0000313" key="5">
    <source>
        <dbReference type="Proteomes" id="UP000051733"/>
    </source>
</evidence>
<feature type="signal peptide" evidence="3">
    <location>
        <begin position="1"/>
        <end position="27"/>
    </location>
</feature>
<dbReference type="EMBL" id="AYYY01000063">
    <property type="protein sequence ID" value="KRM60419.1"/>
    <property type="molecule type" value="Genomic_DNA"/>
</dbReference>
<feature type="compositionally biased region" description="Low complexity" evidence="1">
    <location>
        <begin position="272"/>
        <end position="301"/>
    </location>
</feature>
<evidence type="ECO:0000313" key="4">
    <source>
        <dbReference type="EMBL" id="KRM60419.1"/>
    </source>
</evidence>
<comment type="caution">
    <text evidence="4">The sequence shown here is derived from an EMBL/GenBank/DDBJ whole genome shotgun (WGS) entry which is preliminary data.</text>
</comment>
<proteinExistence type="predicted"/>
<sequence length="359" mass="38258">MKNKSKNIIATLGTTLLVGCVTLPVYAQSTTDSLSNSQSISNAATQTSSANMAFTDLSSSASSTSPSAGTTVTADSSETDPKSTPVIQTWSISDNRSTSSNIPQPNTFEVPDETNVEKLKQLDVPGFKIDLEASYFFEIDQQYSYSKVLNGVGITNLDELISALNQRPIYAVDGGILKMHTVLIPNPESIDISYVDRSTGKILASTQVQTKFGYTETIEHKSFDGYDLEPNQPTTFHVVGDGEGTNKVTVYYTAKTTSGSNSSAPSEHEHATATSTTVPAAAASTDSKTSGNNTNTITTSNAPKENVSVAVTHHHLIKSNDSKLPQTSNRTENWVTGIGLFLIGALGLASVQLYVKKKP</sequence>
<feature type="compositionally biased region" description="Low complexity" evidence="1">
    <location>
        <begin position="57"/>
        <end position="74"/>
    </location>
</feature>
<feature type="compositionally biased region" description="Polar residues" evidence="1">
    <location>
        <begin position="85"/>
        <end position="107"/>
    </location>
</feature>
<dbReference type="PATRIC" id="fig|1423813.3.peg.517"/>
<accession>A0A0R2ABN7</accession>
<reference evidence="4 5" key="1">
    <citation type="journal article" date="2015" name="Genome Announc.">
        <title>Expanding the biotechnology potential of lactobacilli through comparative genomics of 213 strains and associated genera.</title>
        <authorList>
            <person name="Sun Z."/>
            <person name="Harris H.M."/>
            <person name="McCann A."/>
            <person name="Guo C."/>
            <person name="Argimon S."/>
            <person name="Zhang W."/>
            <person name="Yang X."/>
            <person name="Jeffery I.B."/>
            <person name="Cooney J.C."/>
            <person name="Kagawa T.F."/>
            <person name="Liu W."/>
            <person name="Song Y."/>
            <person name="Salvetti E."/>
            <person name="Wrobel A."/>
            <person name="Rasinkangas P."/>
            <person name="Parkhill J."/>
            <person name="Rea M.C."/>
            <person name="O'Sullivan O."/>
            <person name="Ritari J."/>
            <person name="Douillard F.P."/>
            <person name="Paul Ross R."/>
            <person name="Yang R."/>
            <person name="Briner A.E."/>
            <person name="Felis G.E."/>
            <person name="de Vos W.M."/>
            <person name="Barrangou R."/>
            <person name="Klaenhammer T.R."/>
            <person name="Caufield P.W."/>
            <person name="Cui Y."/>
            <person name="Zhang H."/>
            <person name="O'Toole P.W."/>
        </authorList>
    </citation>
    <scope>NUCLEOTIDE SEQUENCE [LARGE SCALE GENOMIC DNA]</scope>
    <source>
        <strain evidence="4 5">DSM 20634</strain>
    </source>
</reference>